<reference evidence="1 2" key="1">
    <citation type="submission" date="2017-12" db="EMBL/GenBank/DDBJ databases">
        <title>Isolation and characterization of an aerobic denitrifying Pseudomonas monteilii CY06 from aquaculture ponds.</title>
        <authorList>
            <person name="Ma Q."/>
            <person name="Cai Y."/>
            <person name="He Z."/>
        </authorList>
    </citation>
    <scope>NUCLEOTIDE SEQUENCE [LARGE SCALE GENOMIC DNA]</scope>
    <source>
        <strain evidence="1 2">CY06</strain>
    </source>
</reference>
<protein>
    <recommendedName>
        <fullName evidence="3">Ferritin-like domain-containing protein</fullName>
    </recommendedName>
</protein>
<evidence type="ECO:0008006" key="3">
    <source>
        <dbReference type="Google" id="ProtNLM"/>
    </source>
</evidence>
<dbReference type="AlphaFoldDB" id="A0A2N1IUH9"/>
<proteinExistence type="predicted"/>
<dbReference type="Proteomes" id="UP000233399">
    <property type="component" value="Unassembled WGS sequence"/>
</dbReference>
<evidence type="ECO:0000313" key="2">
    <source>
        <dbReference type="Proteomes" id="UP000233399"/>
    </source>
</evidence>
<dbReference type="RefSeq" id="WP_021785764.1">
    <property type="nucleotide sequence ID" value="NZ_KK214944.1"/>
</dbReference>
<organism evidence="1 2">
    <name type="scientific">Pseudomonas monteilii</name>
    <dbReference type="NCBI Taxonomy" id="76759"/>
    <lineage>
        <taxon>Bacteria</taxon>
        <taxon>Pseudomonadati</taxon>
        <taxon>Pseudomonadota</taxon>
        <taxon>Gammaproteobacteria</taxon>
        <taxon>Pseudomonadales</taxon>
        <taxon>Pseudomonadaceae</taxon>
        <taxon>Pseudomonas</taxon>
    </lineage>
</organism>
<gene>
    <name evidence="1" type="ORF">CXB65_09045</name>
</gene>
<accession>A0A2N1IUH9</accession>
<dbReference type="SUPFAM" id="SSF47240">
    <property type="entry name" value="Ferritin-like"/>
    <property type="match status" value="1"/>
</dbReference>
<name>A0A2N1IUH9_9PSED</name>
<evidence type="ECO:0000313" key="1">
    <source>
        <dbReference type="EMBL" id="PKI24382.1"/>
    </source>
</evidence>
<sequence length="243" mass="28359">MGYIKTAIGLKCHDWSSVELLKELSPATITKNKKDIKRRQENLWHDMSSEFDSKHFLLYLLKRKDLNLSDEFLEFTCLWHLDEQNHYRGLRKINSVLYGQSEELIERQLNAREPDFGAIEKFLTDEFTILLSIAFDEITSTRAYKQDFDFFDSLGPSCLSTWIRNAARDEAAHYGNTITILKLRHSSRLKEAPTILDNILAHETSQSFTYNNTFLFDHNTDDFSHELLQHSKSTIIGALERHP</sequence>
<dbReference type="InterPro" id="IPR009078">
    <property type="entry name" value="Ferritin-like_SF"/>
</dbReference>
<dbReference type="EMBL" id="PJCG01000011">
    <property type="protein sequence ID" value="PKI24382.1"/>
    <property type="molecule type" value="Genomic_DNA"/>
</dbReference>
<comment type="caution">
    <text evidence="1">The sequence shown here is derived from an EMBL/GenBank/DDBJ whole genome shotgun (WGS) entry which is preliminary data.</text>
</comment>